<dbReference type="PANTHER" id="PTHR46124">
    <property type="entry name" value="D-AMINOACYL-TRNA DEACYLASE"/>
    <property type="match status" value="1"/>
</dbReference>
<dbReference type="InterPro" id="IPR032466">
    <property type="entry name" value="Metal_Hydrolase"/>
</dbReference>
<keyword evidence="2" id="KW-1185">Reference proteome</keyword>
<reference evidence="1 2" key="1">
    <citation type="submission" date="2021-05" db="EMBL/GenBank/DDBJ databases">
        <title>Molecular characterization for Shewanella algae harboring chromosomal blaOXA-55-like strains isolated from clinical and environment sample.</title>
        <authorList>
            <person name="Ohama Y."/>
            <person name="Aoki K."/>
            <person name="Harada S."/>
            <person name="Moriya K."/>
            <person name="Ishii Y."/>
            <person name="Tateda K."/>
        </authorList>
    </citation>
    <scope>NUCLEOTIDE SEQUENCE [LARGE SCALE GENOMIC DNA]</scope>
    <source>
        <strain evidence="1 2">LMG 23746</strain>
    </source>
</reference>
<gene>
    <name evidence="1" type="ORF">TUM4630_02880</name>
</gene>
<dbReference type="GO" id="GO:0016787">
    <property type="term" value="F:hydrolase activity"/>
    <property type="evidence" value="ECO:0007669"/>
    <property type="project" value="UniProtKB-KW"/>
</dbReference>
<dbReference type="Pfam" id="PF01026">
    <property type="entry name" value="TatD_DNase"/>
    <property type="match status" value="1"/>
</dbReference>
<keyword evidence="1" id="KW-0378">Hydrolase</keyword>
<evidence type="ECO:0000313" key="2">
    <source>
        <dbReference type="Proteomes" id="UP000761574"/>
    </source>
</evidence>
<evidence type="ECO:0000313" key="1">
    <source>
        <dbReference type="EMBL" id="GIU42275.1"/>
    </source>
</evidence>
<dbReference type="Gene3D" id="3.20.20.140">
    <property type="entry name" value="Metal-dependent hydrolases"/>
    <property type="match status" value="1"/>
</dbReference>
<organism evidence="1 2">
    <name type="scientific">Shewanella algidipiscicola</name>
    <dbReference type="NCBI Taxonomy" id="614070"/>
    <lineage>
        <taxon>Bacteria</taxon>
        <taxon>Pseudomonadati</taxon>
        <taxon>Pseudomonadota</taxon>
        <taxon>Gammaproteobacteria</taxon>
        <taxon>Alteromonadales</taxon>
        <taxon>Shewanellaceae</taxon>
        <taxon>Shewanella</taxon>
    </lineage>
</organism>
<proteinExistence type="predicted"/>
<name>A0ABQ4P432_9GAMM</name>
<protein>
    <submittedName>
        <fullName evidence="1">Hydrolase TatD family protein</fullName>
    </submittedName>
</protein>
<accession>A0ABQ4P432</accession>
<dbReference type="Proteomes" id="UP000761574">
    <property type="component" value="Unassembled WGS sequence"/>
</dbReference>
<dbReference type="RefSeq" id="WP_119978254.1">
    <property type="nucleotide sequence ID" value="NZ_BPFB01000002.1"/>
</dbReference>
<dbReference type="PIRSF" id="PIRSF005902">
    <property type="entry name" value="DNase_TatD"/>
    <property type="match status" value="1"/>
</dbReference>
<comment type="caution">
    <text evidence="1">The sequence shown here is derived from an EMBL/GenBank/DDBJ whole genome shotgun (WGS) entry which is preliminary data.</text>
</comment>
<dbReference type="EMBL" id="BPFB01000002">
    <property type="protein sequence ID" value="GIU42275.1"/>
    <property type="molecule type" value="Genomic_DNA"/>
</dbReference>
<dbReference type="SUPFAM" id="SSF51556">
    <property type="entry name" value="Metallo-dependent hydrolases"/>
    <property type="match status" value="1"/>
</dbReference>
<sequence>MVSRITFNAKAPVMPVIDSHIHLDFDLFDAKRDILMLHMQRLGLVHAVIPGVSAAHWAKQRAVAKQYDCSYALGIHPWYCDEQWPSDIVQLEQLLIKNKQDKRLVAIGECGLDGGYRDTWDMQIHCFEAQLSLAQRFDLPVIIHSVKAHNEVLHLLKRYPLNKAGVIHGFYGSTQLAQQYLDCGMKLGIGHLLLNKTAKKLRESIVNLPLASLVVETDLALALQQEKPDVDDNISESNLMLHLLIAEIAMLQKKSRVLVSEQVFRNTLQLFDL</sequence>
<dbReference type="PANTHER" id="PTHR46124:SF3">
    <property type="entry name" value="HYDROLASE"/>
    <property type="match status" value="1"/>
</dbReference>
<dbReference type="InterPro" id="IPR001130">
    <property type="entry name" value="TatD-like"/>
</dbReference>
<dbReference type="CDD" id="cd01310">
    <property type="entry name" value="TatD_DNAse"/>
    <property type="match status" value="1"/>
</dbReference>